<feature type="domain" description="Helicase C-terminal" evidence="4">
    <location>
        <begin position="948"/>
        <end position="1138"/>
    </location>
</feature>
<evidence type="ECO:0000313" key="6">
    <source>
        <dbReference type="Proteomes" id="UP001469365"/>
    </source>
</evidence>
<dbReference type="InterPro" id="IPR022138">
    <property type="entry name" value="DUF3670"/>
</dbReference>
<dbReference type="Pfam" id="PF00176">
    <property type="entry name" value="SNF2-rel_dom"/>
    <property type="match status" value="1"/>
</dbReference>
<dbReference type="SMART" id="SM00490">
    <property type="entry name" value="HELICc"/>
    <property type="match status" value="1"/>
</dbReference>
<reference evidence="5 6" key="1">
    <citation type="submission" date="2024-04" db="EMBL/GenBank/DDBJ databases">
        <title>draft genome sequnece of Paenibacillus filicis.</title>
        <authorList>
            <person name="Kim D.-U."/>
        </authorList>
    </citation>
    <scope>NUCLEOTIDE SEQUENCE [LARGE SCALE GENOMIC DNA]</scope>
    <source>
        <strain evidence="5 6">KACC14197</strain>
    </source>
</reference>
<dbReference type="EMBL" id="JBBPCC010000018">
    <property type="protein sequence ID" value="MEK8131088.1"/>
    <property type="molecule type" value="Genomic_DNA"/>
</dbReference>
<accession>A0ABU9DSP4</accession>
<dbReference type="CDD" id="cd18012">
    <property type="entry name" value="DEXQc_arch_SWI2_SNF2"/>
    <property type="match status" value="1"/>
</dbReference>
<dbReference type="PANTHER" id="PTHR10799">
    <property type="entry name" value="SNF2/RAD54 HELICASE FAMILY"/>
    <property type="match status" value="1"/>
</dbReference>
<dbReference type="Pfam" id="PF00271">
    <property type="entry name" value="Helicase_C"/>
    <property type="match status" value="2"/>
</dbReference>
<organism evidence="5 6">
    <name type="scientific">Paenibacillus filicis</name>
    <dbReference type="NCBI Taxonomy" id="669464"/>
    <lineage>
        <taxon>Bacteria</taxon>
        <taxon>Bacillati</taxon>
        <taxon>Bacillota</taxon>
        <taxon>Bacilli</taxon>
        <taxon>Bacillales</taxon>
        <taxon>Paenibacillaceae</taxon>
        <taxon>Paenibacillus</taxon>
    </lineage>
</organism>
<dbReference type="InterPro" id="IPR027417">
    <property type="entry name" value="P-loop_NTPase"/>
</dbReference>
<dbReference type="GO" id="GO:0004386">
    <property type="term" value="F:helicase activity"/>
    <property type="evidence" value="ECO:0007669"/>
    <property type="project" value="UniProtKB-KW"/>
</dbReference>
<feature type="compositionally biased region" description="Low complexity" evidence="2">
    <location>
        <begin position="210"/>
        <end position="219"/>
    </location>
</feature>
<dbReference type="InterPro" id="IPR014001">
    <property type="entry name" value="Helicase_ATP-bd"/>
</dbReference>
<evidence type="ECO:0000259" key="4">
    <source>
        <dbReference type="PROSITE" id="PS51194"/>
    </source>
</evidence>
<dbReference type="Gene3D" id="3.40.50.300">
    <property type="entry name" value="P-loop containing nucleotide triphosphate hydrolases"/>
    <property type="match status" value="1"/>
</dbReference>
<dbReference type="EC" id="3.6.4.-" evidence="5"/>
<dbReference type="Gene3D" id="3.40.50.10810">
    <property type="entry name" value="Tandem AAA-ATPase domain"/>
    <property type="match status" value="2"/>
</dbReference>
<dbReference type="RefSeq" id="WP_341418225.1">
    <property type="nucleotide sequence ID" value="NZ_JBBPCC010000018.1"/>
</dbReference>
<feature type="domain" description="Helicase ATP-binding" evidence="3">
    <location>
        <begin position="664"/>
        <end position="823"/>
    </location>
</feature>
<proteinExistence type="predicted"/>
<feature type="region of interest" description="Disordered" evidence="2">
    <location>
        <begin position="627"/>
        <end position="674"/>
    </location>
</feature>
<dbReference type="Pfam" id="PF12419">
    <property type="entry name" value="DUF3670"/>
    <property type="match status" value="1"/>
</dbReference>
<evidence type="ECO:0000313" key="5">
    <source>
        <dbReference type="EMBL" id="MEK8131088.1"/>
    </source>
</evidence>
<feature type="compositionally biased region" description="Basic and acidic residues" evidence="2">
    <location>
        <begin position="196"/>
        <end position="208"/>
    </location>
</feature>
<keyword evidence="5" id="KW-0347">Helicase</keyword>
<dbReference type="CDD" id="cd18793">
    <property type="entry name" value="SF2_C_SNF"/>
    <property type="match status" value="1"/>
</dbReference>
<keyword evidence="5" id="KW-0067">ATP-binding</keyword>
<evidence type="ECO:0000259" key="3">
    <source>
        <dbReference type="PROSITE" id="PS51192"/>
    </source>
</evidence>
<dbReference type="PROSITE" id="PS51192">
    <property type="entry name" value="HELICASE_ATP_BIND_1"/>
    <property type="match status" value="1"/>
</dbReference>
<keyword evidence="6" id="KW-1185">Reference proteome</keyword>
<dbReference type="InterPro" id="IPR038718">
    <property type="entry name" value="SNF2-like_sf"/>
</dbReference>
<dbReference type="PROSITE" id="PS51194">
    <property type="entry name" value="HELICASE_CTER"/>
    <property type="match status" value="1"/>
</dbReference>
<dbReference type="Proteomes" id="UP001469365">
    <property type="component" value="Unassembled WGS sequence"/>
</dbReference>
<comment type="caution">
    <text evidence="5">The sequence shown here is derived from an EMBL/GenBank/DDBJ whole genome shotgun (WGS) entry which is preliminary data.</text>
</comment>
<keyword evidence="5" id="KW-0547">Nucleotide-binding</keyword>
<dbReference type="InterPro" id="IPR001650">
    <property type="entry name" value="Helicase_C-like"/>
</dbReference>
<dbReference type="SUPFAM" id="SSF52540">
    <property type="entry name" value="P-loop containing nucleoside triphosphate hydrolases"/>
    <property type="match status" value="2"/>
</dbReference>
<feature type="compositionally biased region" description="Basic residues" evidence="2">
    <location>
        <begin position="637"/>
        <end position="646"/>
    </location>
</feature>
<evidence type="ECO:0000256" key="1">
    <source>
        <dbReference type="ARBA" id="ARBA00022801"/>
    </source>
</evidence>
<feature type="region of interest" description="Disordered" evidence="2">
    <location>
        <begin position="196"/>
        <end position="219"/>
    </location>
</feature>
<gene>
    <name evidence="5" type="ORF">WMW72_24600</name>
</gene>
<sequence>MLNVKSYLIEGQPLPDGGWAIWSDGDEQGGRLPVPAEGLRFRLFPWHERSMYGLLLEQGIPGRSEALRLSAYDAVDYLAEPGVSLHLPVVWSRTLQLASAAARLLRQALDKGCYRPDPVAWQQGELGWKLMVPAERQAEFARIEQELAAIGGDLARWFSLAVEELLAQEPTITAAWDELLVQEPLLGRYREDAEAIRDSRDQETERGSRRAGLTAAGTARSEKADVGALSSAVNLHHADTDPILASEAMSATVLPVSTAAAVDEEGWLVSVGWKRDDIPYRVALRLTEPQDEENWSDDEKADAGPAQQGEAWRLSLVLQDKQNAALVVEQELTGASPHAIYTAVCSRKETPKPWLAALERKLVSDLQRIALLVPELQVQEGSFVSGSLKGRLNDEEAWKFLDEDSEKLLQAGFQVYLPSWWEELRRTQPRLKAQLKASSGSGTGSLLGVDQLVKFDWKIAVGDAEFSDIEFARMAAANKRLMRIRGRWVQLDPAFVAAVRKAMKRVGTGGLSFREIMELHLLGAESADEDVPEGSSSKEEEQQLLIEVELNHHMAALIGQLRHTDRIPVVQAPEGLHASLRKYQQDGLSWLLFLRQFGLGACLADDMGLGKTIQFIGYLLHARQEGQPAAQDPSGLVRKRPGRPRKVKPEASGGVGAQDTAVRGPAENQGVSGELSLPVSASKTVEAASPLEARGNRTPGLLICPTSVLGNWQKELTRFAPSLRVYLHYGPQRAKAEEFASAVQGYDLVLTSYTLAQLDEEELSSLIWDVIGLDEAQNIKNVQTKQSAAVRRLSARHRIALTGTPIENRLTELWSIFDFLNPGYLGTLGSFNHKYVNPIEKGGADHLVGQVQKLIKPFLLRRLKKDPAIQLDLPDKYESKAYVPLTLEQATLYENTVQDMLDRLDSLTAMEKKGLILATLTKLKQICDHPALFLKESVDASWQDRSSKLERLLELVEELRDEGDNCLIFTQFVEMGHLLKATLERERGDRVLFLHGGVPKKQRDEMIACFQGESTPGGAGGRLTKRASRAAEDQVIASSATPAGGSSNEPAGIFILSLKAGGTGLNLTAANHVFHFDRWWNPAVENQATDRAFRIGQTRNVQVHKFVALGTLEERIDEMIERKFGLSEQIVGTGENWVTEMSTDELREMFALRRDWVGKA</sequence>
<name>A0ABU9DSP4_9BACL</name>
<dbReference type="InterPro" id="IPR049730">
    <property type="entry name" value="SNF2/RAD54-like_C"/>
</dbReference>
<dbReference type="GO" id="GO:0016787">
    <property type="term" value="F:hydrolase activity"/>
    <property type="evidence" value="ECO:0007669"/>
    <property type="project" value="UniProtKB-KW"/>
</dbReference>
<dbReference type="InterPro" id="IPR000330">
    <property type="entry name" value="SNF2_N"/>
</dbReference>
<dbReference type="SMART" id="SM00487">
    <property type="entry name" value="DEXDc"/>
    <property type="match status" value="1"/>
</dbReference>
<keyword evidence="1 5" id="KW-0378">Hydrolase</keyword>
<evidence type="ECO:0000256" key="2">
    <source>
        <dbReference type="SAM" id="MobiDB-lite"/>
    </source>
</evidence>
<protein>
    <submittedName>
        <fullName evidence="5">DEAD/DEAH box helicase</fullName>
        <ecNumber evidence="5">3.6.4.-</ecNumber>
    </submittedName>
</protein>